<feature type="compositionally biased region" description="Basic and acidic residues" evidence="7">
    <location>
        <begin position="559"/>
        <end position="574"/>
    </location>
</feature>
<evidence type="ECO:0000313" key="9">
    <source>
        <dbReference type="EMBL" id="KIM38363.1"/>
    </source>
</evidence>
<dbReference type="STRING" id="686832.A0A0C2XKS2"/>
<reference evidence="9 10" key="1">
    <citation type="submission" date="2014-04" db="EMBL/GenBank/DDBJ databases">
        <authorList>
            <consortium name="DOE Joint Genome Institute"/>
            <person name="Kuo A."/>
            <person name="Gay G."/>
            <person name="Dore J."/>
            <person name="Kohler A."/>
            <person name="Nagy L.G."/>
            <person name="Floudas D."/>
            <person name="Copeland A."/>
            <person name="Barry K.W."/>
            <person name="Cichocki N."/>
            <person name="Veneault-Fourrey C."/>
            <person name="LaButti K."/>
            <person name="Lindquist E.A."/>
            <person name="Lipzen A."/>
            <person name="Lundell T."/>
            <person name="Morin E."/>
            <person name="Murat C."/>
            <person name="Sun H."/>
            <person name="Tunlid A."/>
            <person name="Henrissat B."/>
            <person name="Grigoriev I.V."/>
            <person name="Hibbett D.S."/>
            <person name="Martin F."/>
            <person name="Nordberg H.P."/>
            <person name="Cantor M.N."/>
            <person name="Hua S.X."/>
        </authorList>
    </citation>
    <scope>NUCLEOTIDE SEQUENCE [LARGE SCALE GENOMIC DNA]</scope>
    <source>
        <strain evidence="10">h7</strain>
    </source>
</reference>
<dbReference type="PROSITE" id="PS00139">
    <property type="entry name" value="THIOL_PROTEASE_CYS"/>
    <property type="match status" value="1"/>
</dbReference>
<keyword evidence="3 6" id="KW-0378">Hydrolase</keyword>
<dbReference type="AlphaFoldDB" id="A0A0C2XKS2"/>
<dbReference type="PANTHER" id="PTHR10183:SF379">
    <property type="entry name" value="CALPAIN-5"/>
    <property type="match status" value="1"/>
</dbReference>
<feature type="active site" evidence="5 6">
    <location>
        <position position="332"/>
    </location>
</feature>
<dbReference type="Proteomes" id="UP000053424">
    <property type="component" value="Unassembled WGS sequence"/>
</dbReference>
<dbReference type="CDD" id="cd00044">
    <property type="entry name" value="CysPc"/>
    <property type="match status" value="1"/>
</dbReference>
<feature type="domain" description="Calpain catalytic" evidence="8">
    <location>
        <begin position="97"/>
        <end position="391"/>
    </location>
</feature>
<comment type="similarity">
    <text evidence="1">Belongs to the peptidase C2 family.</text>
</comment>
<feature type="compositionally biased region" description="Basic and acidic residues" evidence="7">
    <location>
        <begin position="601"/>
        <end position="623"/>
    </location>
</feature>
<evidence type="ECO:0000256" key="1">
    <source>
        <dbReference type="ARBA" id="ARBA00007623"/>
    </source>
</evidence>
<evidence type="ECO:0000256" key="3">
    <source>
        <dbReference type="ARBA" id="ARBA00022801"/>
    </source>
</evidence>
<dbReference type="PANTHER" id="PTHR10183">
    <property type="entry name" value="CALPAIN"/>
    <property type="match status" value="1"/>
</dbReference>
<feature type="region of interest" description="Disordered" evidence="7">
    <location>
        <begin position="559"/>
        <end position="624"/>
    </location>
</feature>
<name>A0A0C2XKS2_HEBCY</name>
<evidence type="ECO:0000259" key="8">
    <source>
        <dbReference type="PROSITE" id="PS50203"/>
    </source>
</evidence>
<evidence type="ECO:0000313" key="10">
    <source>
        <dbReference type="Proteomes" id="UP000053424"/>
    </source>
</evidence>
<proteinExistence type="inferred from homology"/>
<keyword evidence="4 6" id="KW-0788">Thiol protease</keyword>
<organism evidence="9 10">
    <name type="scientific">Hebeloma cylindrosporum</name>
    <dbReference type="NCBI Taxonomy" id="76867"/>
    <lineage>
        <taxon>Eukaryota</taxon>
        <taxon>Fungi</taxon>
        <taxon>Dikarya</taxon>
        <taxon>Basidiomycota</taxon>
        <taxon>Agaricomycotina</taxon>
        <taxon>Agaricomycetes</taxon>
        <taxon>Agaricomycetidae</taxon>
        <taxon>Agaricales</taxon>
        <taxon>Agaricineae</taxon>
        <taxon>Hymenogastraceae</taxon>
        <taxon>Hebeloma</taxon>
    </lineage>
</organism>
<feature type="active site" evidence="5 6">
    <location>
        <position position="126"/>
    </location>
</feature>
<dbReference type="SMART" id="SM00230">
    <property type="entry name" value="CysPc"/>
    <property type="match status" value="1"/>
</dbReference>
<dbReference type="PRINTS" id="PR00704">
    <property type="entry name" value="CALPAIN"/>
</dbReference>
<dbReference type="EMBL" id="KN831791">
    <property type="protein sequence ID" value="KIM38363.1"/>
    <property type="molecule type" value="Genomic_DNA"/>
</dbReference>
<feature type="active site" evidence="5 6">
    <location>
        <position position="312"/>
    </location>
</feature>
<dbReference type="Gene3D" id="3.90.70.10">
    <property type="entry name" value="Cysteine proteinases"/>
    <property type="match status" value="1"/>
</dbReference>
<evidence type="ECO:0000256" key="4">
    <source>
        <dbReference type="ARBA" id="ARBA00022807"/>
    </source>
</evidence>
<evidence type="ECO:0000256" key="7">
    <source>
        <dbReference type="SAM" id="MobiDB-lite"/>
    </source>
</evidence>
<gene>
    <name evidence="9" type="ORF">M413DRAFT_76106</name>
</gene>
<keyword evidence="2 6" id="KW-0645">Protease</keyword>
<dbReference type="InterPro" id="IPR022684">
    <property type="entry name" value="Calpain_cysteine_protease"/>
</dbReference>
<dbReference type="HOGENOM" id="CLU_006072_2_0_1"/>
<accession>A0A0C2XKS2</accession>
<dbReference type="InterPro" id="IPR038765">
    <property type="entry name" value="Papain-like_cys_pep_sf"/>
</dbReference>
<dbReference type="OrthoDB" id="424753at2759"/>
<evidence type="ECO:0000256" key="6">
    <source>
        <dbReference type="PROSITE-ProRule" id="PRU00239"/>
    </source>
</evidence>
<evidence type="ECO:0000256" key="5">
    <source>
        <dbReference type="PIRSR" id="PIRSR622684-1"/>
    </source>
</evidence>
<sequence length="667" mass="75021">MAPLTATTTVTTIETTNTTAPRTVSFVKQEPGLLVTKELEKAIEQCKARVDRIAKDCRMKNRKFRDIEFDIENDKNRCLFGLFTQPGENHQPADVHRVTQIFDDPKFFANGAANSNDIIQGALGDCWFLSALATVSTAPGLVEKFCVARDEKVGVYGFIFFRDNAWVTVIIDDMLYTRVPKYEELKSSEQELYHYDKEIYNKSARKGGKTLYFAKSGTAGETWVPLIEKAYAKLHGNYSHLLGGQECDAIEDLTGGVSTLLESKDILDPDRFWDEELGRANKDRLFGCSFNTLDSARSGVPGAKVEGLIGNHAYSVLRAVECNGKRFVVVRNPWGKSEWTGRWSDGSKEWTQEWLEHLGTLGHQFGDDGQFVMEYSDWLECFGQIDRTILFDSDWMMSSQWLHVTTQPMPAPWSHGDVSFTFSLSGPSNTVIALSQLDARYFRDVAGQASWTLDFTLVKEGQKEPIAESVHSEFYLRSVHLEAELEAGNYIVYVRLDRTLDRNEVRLSLLDGEWQSRKLSRILSQRAKSQSIASSELVVRTKYLPTSLDELIQRDIEEYEKKESGDPVVTKDETNESAVLNESSDDPNVPDTVVEQQSPKNKGDDKKDSDDKDKEEMKGKVLVDQDDPNSVYIGLRVYTHKDVPAVIVGRLKTPAVSSTTPVAVVSA</sequence>
<dbReference type="InterPro" id="IPR000169">
    <property type="entry name" value="Pept_cys_AS"/>
</dbReference>
<dbReference type="PROSITE" id="PS50203">
    <property type="entry name" value="CALPAIN_CAT"/>
    <property type="match status" value="1"/>
</dbReference>
<dbReference type="GO" id="GO:0004198">
    <property type="term" value="F:calcium-dependent cysteine-type endopeptidase activity"/>
    <property type="evidence" value="ECO:0007669"/>
    <property type="project" value="InterPro"/>
</dbReference>
<dbReference type="SUPFAM" id="SSF54001">
    <property type="entry name" value="Cysteine proteinases"/>
    <property type="match status" value="1"/>
</dbReference>
<dbReference type="Pfam" id="PF00648">
    <property type="entry name" value="Peptidase_C2"/>
    <property type="match status" value="1"/>
</dbReference>
<keyword evidence="10" id="KW-1185">Reference proteome</keyword>
<evidence type="ECO:0000256" key="2">
    <source>
        <dbReference type="ARBA" id="ARBA00022670"/>
    </source>
</evidence>
<protein>
    <recommendedName>
        <fullName evidence="8">Calpain catalytic domain-containing protein</fullName>
    </recommendedName>
</protein>
<dbReference type="InterPro" id="IPR001300">
    <property type="entry name" value="Peptidase_C2_calpain_cat"/>
</dbReference>
<reference evidence="10" key="2">
    <citation type="submission" date="2015-01" db="EMBL/GenBank/DDBJ databases">
        <title>Evolutionary Origins and Diversification of the Mycorrhizal Mutualists.</title>
        <authorList>
            <consortium name="DOE Joint Genome Institute"/>
            <consortium name="Mycorrhizal Genomics Consortium"/>
            <person name="Kohler A."/>
            <person name="Kuo A."/>
            <person name="Nagy L.G."/>
            <person name="Floudas D."/>
            <person name="Copeland A."/>
            <person name="Barry K.W."/>
            <person name="Cichocki N."/>
            <person name="Veneault-Fourrey C."/>
            <person name="LaButti K."/>
            <person name="Lindquist E.A."/>
            <person name="Lipzen A."/>
            <person name="Lundell T."/>
            <person name="Morin E."/>
            <person name="Murat C."/>
            <person name="Riley R."/>
            <person name="Ohm R."/>
            <person name="Sun H."/>
            <person name="Tunlid A."/>
            <person name="Henrissat B."/>
            <person name="Grigoriev I.V."/>
            <person name="Hibbett D.S."/>
            <person name="Martin F."/>
        </authorList>
    </citation>
    <scope>NUCLEOTIDE SEQUENCE [LARGE SCALE GENOMIC DNA]</scope>
    <source>
        <strain evidence="10">h7</strain>
    </source>
</reference>
<dbReference type="GO" id="GO:0006508">
    <property type="term" value="P:proteolysis"/>
    <property type="evidence" value="ECO:0007669"/>
    <property type="project" value="UniProtKB-KW"/>
</dbReference>